<evidence type="ECO:0000313" key="13">
    <source>
        <dbReference type="EMBL" id="ATR78054.1"/>
    </source>
</evidence>
<accession>A0A2D2LSR1</accession>
<sequence length="187" mass="20599">MDDSKANVFSIKRQGFTLIETVVVLAVLSIIVAMASIAITNSLKQMEAKNVASSLMNFLSRAKQEALIYQNPVVACVASDSLACVTTGGHQLISFIDKNNNNSYEAAVDKLNHQLTLDLSWGVLTANISLNNNYIIFKPENARPIGYMGNIQYCPLDGKVDNRLRVSFSKTGIIKYKPYSVEQFNCP</sequence>
<protein>
    <recommendedName>
        <fullName evidence="2">Type II secretion system protein H</fullName>
    </recommendedName>
    <alternativeName>
        <fullName evidence="10">General secretion pathway protein H</fullName>
    </alternativeName>
</protein>
<evidence type="ECO:0000256" key="3">
    <source>
        <dbReference type="ARBA" id="ARBA00022475"/>
    </source>
</evidence>
<keyword evidence="3" id="KW-1003">Cell membrane</keyword>
<dbReference type="GO" id="GO:0015627">
    <property type="term" value="C:type II protein secretion system complex"/>
    <property type="evidence" value="ECO:0007669"/>
    <property type="project" value="InterPro"/>
</dbReference>
<evidence type="ECO:0000256" key="11">
    <source>
        <dbReference type="SAM" id="Phobius"/>
    </source>
</evidence>
<dbReference type="InterPro" id="IPR012902">
    <property type="entry name" value="N_methyl_site"/>
</dbReference>
<dbReference type="GO" id="GO:0015628">
    <property type="term" value="P:protein secretion by the type II secretion system"/>
    <property type="evidence" value="ECO:0007669"/>
    <property type="project" value="InterPro"/>
</dbReference>
<dbReference type="AlphaFoldDB" id="A0A2D2LSR1"/>
<comment type="similarity">
    <text evidence="9">Belongs to the GSP H family.</text>
</comment>
<feature type="transmembrane region" description="Helical" evidence="11">
    <location>
        <begin position="15"/>
        <end position="39"/>
    </location>
</feature>
<proteinExistence type="inferred from homology"/>
<gene>
    <name evidence="13" type="ORF">NP7_01445</name>
</gene>
<keyword evidence="7 11" id="KW-1133">Transmembrane helix</keyword>
<organism evidence="13 14">
    <name type="scientific">Faucicola osloensis</name>
    <name type="common">Moraxella osloensis</name>
    <dbReference type="NCBI Taxonomy" id="34062"/>
    <lineage>
        <taxon>Bacteria</taxon>
        <taxon>Pseudomonadati</taxon>
        <taxon>Pseudomonadota</taxon>
        <taxon>Gammaproteobacteria</taxon>
        <taxon>Moraxellales</taxon>
        <taxon>Moraxellaceae</taxon>
        <taxon>Faucicola</taxon>
    </lineage>
</organism>
<evidence type="ECO:0000256" key="1">
    <source>
        <dbReference type="ARBA" id="ARBA00004377"/>
    </source>
</evidence>
<dbReference type="InterPro" id="IPR045584">
    <property type="entry name" value="Pilin-like"/>
</dbReference>
<evidence type="ECO:0000256" key="6">
    <source>
        <dbReference type="ARBA" id="ARBA00022692"/>
    </source>
</evidence>
<evidence type="ECO:0000256" key="9">
    <source>
        <dbReference type="ARBA" id="ARBA00025772"/>
    </source>
</evidence>
<keyword evidence="5" id="KW-0997">Cell inner membrane</keyword>
<evidence type="ECO:0000259" key="12">
    <source>
        <dbReference type="Pfam" id="PF12019"/>
    </source>
</evidence>
<dbReference type="SUPFAM" id="SSF54523">
    <property type="entry name" value="Pili subunits"/>
    <property type="match status" value="1"/>
</dbReference>
<dbReference type="Pfam" id="PF12019">
    <property type="entry name" value="GspH"/>
    <property type="match status" value="1"/>
</dbReference>
<name>A0A2D2LSR1_FAUOS</name>
<evidence type="ECO:0000313" key="14">
    <source>
        <dbReference type="Proteomes" id="UP000229340"/>
    </source>
</evidence>
<comment type="subcellular location">
    <subcellularLocation>
        <location evidence="1">Cell inner membrane</location>
        <topology evidence="1">Single-pass membrane protein</topology>
    </subcellularLocation>
</comment>
<dbReference type="InterPro" id="IPR022346">
    <property type="entry name" value="T2SS_GspH"/>
</dbReference>
<feature type="domain" description="General secretion pathway GspH" evidence="12">
    <location>
        <begin position="52"/>
        <end position="172"/>
    </location>
</feature>
<evidence type="ECO:0000256" key="2">
    <source>
        <dbReference type="ARBA" id="ARBA00021549"/>
    </source>
</evidence>
<evidence type="ECO:0000256" key="10">
    <source>
        <dbReference type="ARBA" id="ARBA00030775"/>
    </source>
</evidence>
<keyword evidence="6 11" id="KW-0812">Transmembrane</keyword>
<evidence type="ECO:0000256" key="4">
    <source>
        <dbReference type="ARBA" id="ARBA00022481"/>
    </source>
</evidence>
<evidence type="ECO:0000256" key="7">
    <source>
        <dbReference type="ARBA" id="ARBA00022989"/>
    </source>
</evidence>
<dbReference type="Proteomes" id="UP000229340">
    <property type="component" value="Chromosome"/>
</dbReference>
<dbReference type="Pfam" id="PF07963">
    <property type="entry name" value="N_methyl"/>
    <property type="match status" value="1"/>
</dbReference>
<dbReference type="NCBIfam" id="TIGR02532">
    <property type="entry name" value="IV_pilin_GFxxxE"/>
    <property type="match status" value="1"/>
</dbReference>
<dbReference type="Gene3D" id="3.30.700.10">
    <property type="entry name" value="Glycoprotein, Type 4 Pilin"/>
    <property type="match status" value="1"/>
</dbReference>
<reference evidence="14" key="1">
    <citation type="submission" date="2017-11" db="EMBL/GenBank/DDBJ databases">
        <title>Complete genome sequence of Moraxella osloensis NP7 isolated from human skin.</title>
        <authorList>
            <person name="Lee K."/>
            <person name="Lim J.Y."/>
            <person name="Hwang I."/>
        </authorList>
    </citation>
    <scope>NUCLEOTIDE SEQUENCE [LARGE SCALE GENOMIC DNA]</scope>
    <source>
        <strain evidence="14">NP7</strain>
    </source>
</reference>
<keyword evidence="4" id="KW-0488">Methylation</keyword>
<evidence type="ECO:0000256" key="5">
    <source>
        <dbReference type="ARBA" id="ARBA00022519"/>
    </source>
</evidence>
<dbReference type="RefSeq" id="WP_100269420.1">
    <property type="nucleotide sequence ID" value="NZ_CP024443.1"/>
</dbReference>
<dbReference type="GO" id="GO:0005886">
    <property type="term" value="C:plasma membrane"/>
    <property type="evidence" value="ECO:0007669"/>
    <property type="project" value="UniProtKB-SubCell"/>
</dbReference>
<dbReference type="EMBL" id="CP024443">
    <property type="protein sequence ID" value="ATR78054.1"/>
    <property type="molecule type" value="Genomic_DNA"/>
</dbReference>
<evidence type="ECO:0000256" key="8">
    <source>
        <dbReference type="ARBA" id="ARBA00023136"/>
    </source>
</evidence>
<keyword evidence="8 11" id="KW-0472">Membrane</keyword>
<dbReference type="PROSITE" id="PS00409">
    <property type="entry name" value="PROKAR_NTER_METHYL"/>
    <property type="match status" value="1"/>
</dbReference>
<dbReference type="STRING" id="34062.AXE82_08360"/>